<accession>A0AAD8EWJ2</accession>
<proteinExistence type="predicted"/>
<gene>
    <name evidence="1" type="ORF">Bpfe_029190</name>
</gene>
<keyword evidence="2" id="KW-1185">Reference proteome</keyword>
<reference evidence="1" key="2">
    <citation type="submission" date="2023-04" db="EMBL/GenBank/DDBJ databases">
        <authorList>
            <person name="Bu L."/>
            <person name="Lu L."/>
            <person name="Laidemitt M.R."/>
            <person name="Zhang S.M."/>
            <person name="Mutuku M."/>
            <person name="Mkoji G."/>
            <person name="Steinauer M."/>
            <person name="Loker E.S."/>
        </authorList>
    </citation>
    <scope>NUCLEOTIDE SEQUENCE</scope>
    <source>
        <strain evidence="1">KasaAsao</strain>
        <tissue evidence="1">Whole Snail</tissue>
    </source>
</reference>
<comment type="caution">
    <text evidence="1">The sequence shown here is derived from an EMBL/GenBank/DDBJ whole genome shotgun (WGS) entry which is preliminary data.</text>
</comment>
<evidence type="ECO:0000313" key="1">
    <source>
        <dbReference type="EMBL" id="KAK0041389.1"/>
    </source>
</evidence>
<evidence type="ECO:0000313" key="2">
    <source>
        <dbReference type="Proteomes" id="UP001233172"/>
    </source>
</evidence>
<name>A0AAD8EWJ2_BIOPF</name>
<dbReference type="AlphaFoldDB" id="A0AAD8EWJ2"/>
<dbReference type="Proteomes" id="UP001233172">
    <property type="component" value="Unassembled WGS sequence"/>
</dbReference>
<organism evidence="1 2">
    <name type="scientific">Biomphalaria pfeifferi</name>
    <name type="common">Bloodfluke planorb</name>
    <name type="synonym">Freshwater snail</name>
    <dbReference type="NCBI Taxonomy" id="112525"/>
    <lineage>
        <taxon>Eukaryota</taxon>
        <taxon>Metazoa</taxon>
        <taxon>Spiralia</taxon>
        <taxon>Lophotrochozoa</taxon>
        <taxon>Mollusca</taxon>
        <taxon>Gastropoda</taxon>
        <taxon>Heterobranchia</taxon>
        <taxon>Euthyneura</taxon>
        <taxon>Panpulmonata</taxon>
        <taxon>Hygrophila</taxon>
        <taxon>Lymnaeoidea</taxon>
        <taxon>Planorbidae</taxon>
        <taxon>Biomphalaria</taxon>
    </lineage>
</organism>
<reference evidence="1" key="1">
    <citation type="journal article" date="2023" name="PLoS Negl. Trop. Dis.">
        <title>A genome sequence for Biomphalaria pfeifferi, the major vector snail for the human-infecting parasite Schistosoma mansoni.</title>
        <authorList>
            <person name="Bu L."/>
            <person name="Lu L."/>
            <person name="Laidemitt M.R."/>
            <person name="Zhang S.M."/>
            <person name="Mutuku M."/>
            <person name="Mkoji G."/>
            <person name="Steinauer M."/>
            <person name="Loker E.S."/>
        </authorList>
    </citation>
    <scope>NUCLEOTIDE SEQUENCE</scope>
    <source>
        <strain evidence="1">KasaAsao</strain>
    </source>
</reference>
<protein>
    <submittedName>
        <fullName evidence="1">Uncharacterized protein</fullName>
    </submittedName>
</protein>
<sequence>MCRTEELEDERHLFLRCPVVQAAKNTLERLLSGNFGVPVDVDKAITTNQMPAAKRKEADILGNIIAATYRQLVWMSRTKVWRKGEEKSAERMEEELRNMVDHHIQKTKI</sequence>
<dbReference type="EMBL" id="JASAOG010000277">
    <property type="protein sequence ID" value="KAK0041389.1"/>
    <property type="molecule type" value="Genomic_DNA"/>
</dbReference>